<dbReference type="Gene3D" id="3.40.50.12760">
    <property type="match status" value="1"/>
</dbReference>
<name>A0A6C0DBS9_9ZZZZ</name>
<accession>A0A6C0DBS9</accession>
<dbReference type="PANTHER" id="PTHR16121">
    <property type="entry name" value="CAP-SPECIFIC MRNA (NUCLEOSIDE-2'-O-)-METHYLTRANSFERASE 1-RELATED"/>
    <property type="match status" value="1"/>
</dbReference>
<dbReference type="GO" id="GO:0005737">
    <property type="term" value="C:cytoplasm"/>
    <property type="evidence" value="ECO:0007669"/>
    <property type="project" value="TreeGrafter"/>
</dbReference>
<evidence type="ECO:0000259" key="1">
    <source>
        <dbReference type="Pfam" id="PF01728"/>
    </source>
</evidence>
<dbReference type="InterPro" id="IPR050851">
    <property type="entry name" value="mRNA_Cap_2O-Ribose_MeTrfase"/>
</dbReference>
<dbReference type="EMBL" id="MN739581">
    <property type="protein sequence ID" value="QHT14348.1"/>
    <property type="molecule type" value="Genomic_DNA"/>
</dbReference>
<dbReference type="SUPFAM" id="SSF53335">
    <property type="entry name" value="S-adenosyl-L-methionine-dependent methyltransferases"/>
    <property type="match status" value="1"/>
</dbReference>
<sequence>MNNVLETKPPWNTILWIQSPSWSEIPDFTYNSWQSVHDPYALKVKETIGNLDKEHKWELTKKMVNPYELVYTHNDERLPPSRILHVQPLSRSYFKMIEILDVMDFFKEPIRKIKTAHVAEGPGGFIQAIYEVAEEKKRPILKTSAMTLKPTTAHVPGWKKATKFLTKFKQVKIHYGADGTGDIYNDANQASFIETCGKESAHIFTADGGFDFSIDYSSQEEKVFHLLVCSSLIGLQVLQKDGFFVLKLFDINSQSTQILVLLLARCFTSWTLYKPAMTRVCNSERYFLGKHLRTFSPKIRALLHEMKYQSERNIFPLYDIRLISMPHEIDFLEKHNIFSTQQQIQYIEHAIYLHNHPEEWWNKYLKKHILLSSQWCERFHIMCIPLVQYLKLIASRFPTFCDHTFHTTFFQQ</sequence>
<protein>
    <recommendedName>
        <fullName evidence="1">Ribosomal RNA methyltransferase FtsJ domain-containing protein</fullName>
    </recommendedName>
</protein>
<dbReference type="Pfam" id="PF01728">
    <property type="entry name" value="FtsJ"/>
    <property type="match status" value="1"/>
</dbReference>
<dbReference type="GO" id="GO:0032259">
    <property type="term" value="P:methylation"/>
    <property type="evidence" value="ECO:0007669"/>
    <property type="project" value="InterPro"/>
</dbReference>
<dbReference type="GO" id="GO:0006370">
    <property type="term" value="P:7-methylguanosine mRNA capping"/>
    <property type="evidence" value="ECO:0007669"/>
    <property type="project" value="TreeGrafter"/>
</dbReference>
<organism evidence="2">
    <name type="scientific">viral metagenome</name>
    <dbReference type="NCBI Taxonomy" id="1070528"/>
    <lineage>
        <taxon>unclassified sequences</taxon>
        <taxon>metagenomes</taxon>
        <taxon>organismal metagenomes</taxon>
    </lineage>
</organism>
<feature type="domain" description="Ribosomal RNA methyltransferase FtsJ" evidence="1">
    <location>
        <begin position="90"/>
        <end position="290"/>
    </location>
</feature>
<dbReference type="AlphaFoldDB" id="A0A6C0DBS9"/>
<dbReference type="PANTHER" id="PTHR16121:SF0">
    <property type="entry name" value="CAP-SPECIFIC MRNA (NUCLEOSIDE-2'-O-)-METHYLTRANSFERASE 1"/>
    <property type="match status" value="1"/>
</dbReference>
<dbReference type="InterPro" id="IPR029063">
    <property type="entry name" value="SAM-dependent_MTases_sf"/>
</dbReference>
<proteinExistence type="predicted"/>
<reference evidence="2" key="1">
    <citation type="journal article" date="2020" name="Nature">
        <title>Giant virus diversity and host interactions through global metagenomics.</title>
        <authorList>
            <person name="Schulz F."/>
            <person name="Roux S."/>
            <person name="Paez-Espino D."/>
            <person name="Jungbluth S."/>
            <person name="Walsh D.A."/>
            <person name="Denef V.J."/>
            <person name="McMahon K.D."/>
            <person name="Konstantinidis K.T."/>
            <person name="Eloe-Fadrosh E.A."/>
            <person name="Kyrpides N.C."/>
            <person name="Woyke T."/>
        </authorList>
    </citation>
    <scope>NUCLEOTIDE SEQUENCE</scope>
    <source>
        <strain evidence="2">GVMAG-M-3300023174-137</strain>
    </source>
</reference>
<evidence type="ECO:0000313" key="2">
    <source>
        <dbReference type="EMBL" id="QHT14348.1"/>
    </source>
</evidence>
<dbReference type="InterPro" id="IPR002877">
    <property type="entry name" value="RNA_MeTrfase_FtsJ_dom"/>
</dbReference>
<dbReference type="GO" id="GO:0005634">
    <property type="term" value="C:nucleus"/>
    <property type="evidence" value="ECO:0007669"/>
    <property type="project" value="UniProtKB-ARBA"/>
</dbReference>
<dbReference type="GO" id="GO:0004483">
    <property type="term" value="F:methyltransferase cap1 activity"/>
    <property type="evidence" value="ECO:0007669"/>
    <property type="project" value="TreeGrafter"/>
</dbReference>